<protein>
    <submittedName>
        <fullName evidence="2">Uncharacterized protein</fullName>
    </submittedName>
</protein>
<name>A0A0F8YQS4_9ZZZZ</name>
<feature type="coiled-coil region" evidence="1">
    <location>
        <begin position="27"/>
        <end position="58"/>
    </location>
</feature>
<dbReference type="AlphaFoldDB" id="A0A0F8YQS4"/>
<dbReference type="EMBL" id="LAZR01064980">
    <property type="protein sequence ID" value="KKK56474.1"/>
    <property type="molecule type" value="Genomic_DNA"/>
</dbReference>
<accession>A0A0F8YQS4</accession>
<evidence type="ECO:0000256" key="1">
    <source>
        <dbReference type="SAM" id="Coils"/>
    </source>
</evidence>
<proteinExistence type="predicted"/>
<reference evidence="2" key="1">
    <citation type="journal article" date="2015" name="Nature">
        <title>Complex archaea that bridge the gap between prokaryotes and eukaryotes.</title>
        <authorList>
            <person name="Spang A."/>
            <person name="Saw J.H."/>
            <person name="Jorgensen S.L."/>
            <person name="Zaremba-Niedzwiedzka K."/>
            <person name="Martijn J."/>
            <person name="Lind A.E."/>
            <person name="van Eijk R."/>
            <person name="Schleper C."/>
            <person name="Guy L."/>
            <person name="Ettema T.J."/>
        </authorList>
    </citation>
    <scope>NUCLEOTIDE SEQUENCE</scope>
</reference>
<evidence type="ECO:0000313" key="2">
    <source>
        <dbReference type="EMBL" id="KKK56474.1"/>
    </source>
</evidence>
<gene>
    <name evidence="2" type="ORF">LCGC14_3064160</name>
</gene>
<organism evidence="2">
    <name type="scientific">marine sediment metagenome</name>
    <dbReference type="NCBI Taxonomy" id="412755"/>
    <lineage>
        <taxon>unclassified sequences</taxon>
        <taxon>metagenomes</taxon>
        <taxon>ecological metagenomes</taxon>
    </lineage>
</organism>
<comment type="caution">
    <text evidence="2">The sequence shown here is derived from an EMBL/GenBank/DDBJ whole genome shotgun (WGS) entry which is preliminary data.</text>
</comment>
<keyword evidence="1" id="KW-0175">Coiled coil</keyword>
<sequence length="58" mass="6488">MENEQIEEQPNSVEISINTKGLYSGKVKVYSEAISEAMENAKEKSDELEKLIKGKNGE</sequence>